<dbReference type="Pfam" id="PF13458">
    <property type="entry name" value="Peripla_BP_6"/>
    <property type="match status" value="1"/>
</dbReference>
<gene>
    <name evidence="5" type="ORF">J1N51_09920</name>
</gene>
<dbReference type="AlphaFoldDB" id="A0A975HJC2"/>
<evidence type="ECO:0000256" key="1">
    <source>
        <dbReference type="ARBA" id="ARBA00010062"/>
    </source>
</evidence>
<evidence type="ECO:0000313" key="5">
    <source>
        <dbReference type="EMBL" id="QTH63059.1"/>
    </source>
</evidence>
<dbReference type="PANTHER" id="PTHR30483:SF6">
    <property type="entry name" value="PERIPLASMIC BINDING PROTEIN OF ABC TRANSPORTER FOR NATURAL AMINO ACIDS"/>
    <property type="match status" value="1"/>
</dbReference>
<feature type="signal peptide" evidence="3">
    <location>
        <begin position="1"/>
        <end position="20"/>
    </location>
</feature>
<dbReference type="KEGG" id="psym:J1N51_09920"/>
<dbReference type="Gene3D" id="3.40.50.2300">
    <property type="match status" value="2"/>
</dbReference>
<dbReference type="InterPro" id="IPR028082">
    <property type="entry name" value="Peripla_BP_I"/>
</dbReference>
<feature type="chain" id="PRO_5038113901" evidence="3">
    <location>
        <begin position="21"/>
        <end position="391"/>
    </location>
</feature>
<comment type="similarity">
    <text evidence="1">Belongs to the leucine-binding protein family.</text>
</comment>
<feature type="domain" description="Leucine-binding protein" evidence="4">
    <location>
        <begin position="23"/>
        <end position="355"/>
    </location>
</feature>
<dbReference type="PANTHER" id="PTHR30483">
    <property type="entry name" value="LEUCINE-SPECIFIC-BINDING PROTEIN"/>
    <property type="match status" value="1"/>
</dbReference>
<dbReference type="Proteomes" id="UP000682739">
    <property type="component" value="Chromosome"/>
</dbReference>
<name>A0A975HJC2_9GAMM</name>
<evidence type="ECO:0000313" key="6">
    <source>
        <dbReference type="Proteomes" id="UP000682739"/>
    </source>
</evidence>
<keyword evidence="2 3" id="KW-0732">Signal</keyword>
<dbReference type="CDD" id="cd19979">
    <property type="entry name" value="PBP1_ABC_ligand_binding-like"/>
    <property type="match status" value="1"/>
</dbReference>
<dbReference type="EMBL" id="CP072110">
    <property type="protein sequence ID" value="QTH63059.1"/>
    <property type="molecule type" value="Genomic_DNA"/>
</dbReference>
<evidence type="ECO:0000256" key="3">
    <source>
        <dbReference type="SAM" id="SignalP"/>
    </source>
</evidence>
<reference evidence="5" key="1">
    <citation type="submission" date="2021-03" db="EMBL/GenBank/DDBJ databases">
        <title>Description of Psychrosphaera ytuae sp. nov. isolated from deep sea sediment of South China Sea.</title>
        <authorList>
            <person name="Zhang J."/>
            <person name="Xu X.-D."/>
        </authorList>
    </citation>
    <scope>NUCLEOTIDE SEQUENCE</scope>
    <source>
        <strain evidence="5">MTZ26</strain>
    </source>
</reference>
<organism evidence="5 6">
    <name type="scientific">Psychrosphaera ytuae</name>
    <dbReference type="NCBI Taxonomy" id="2820710"/>
    <lineage>
        <taxon>Bacteria</taxon>
        <taxon>Pseudomonadati</taxon>
        <taxon>Pseudomonadota</taxon>
        <taxon>Gammaproteobacteria</taxon>
        <taxon>Alteromonadales</taxon>
        <taxon>Pseudoalteromonadaceae</taxon>
        <taxon>Psychrosphaera</taxon>
    </lineage>
</organism>
<dbReference type="RefSeq" id="WP_208830900.1">
    <property type="nucleotide sequence ID" value="NZ_CP072110.1"/>
</dbReference>
<keyword evidence="6" id="KW-1185">Reference proteome</keyword>
<proteinExistence type="inferred from homology"/>
<sequence length="391" mass="42897">MLKRLLPLAFLLLLPQFGWAQSTVKIGLDADMSAVAQEGGVAIERGAQLAIDEINQAGGLLGKRLELIIKDHKGNPARGRYNVKHLVKEDGLLAILGGVHTPVVLQELELIHQYGVPFLVPWAAGTPIVDNGFDPNFVFRVSVRDAEAATVMLLHAKKQGHKKVGLLLEQTGWGRSNEKSMLRAAEQFGVEVSQISWFNWRQPSMIKEIERIKESGATAALLVANAPEGAVIVKEVAEHASQDLAIISHWGIVGGEFVKQVGLPTLGKVDLSVLQTYSFAKPYNKALNNRVLEAYRSKYEADIQPEAIPGAVGVAHAYDLVKMLAKAVEASGSLEWNKVRESLKTMKSFDGLLKTYLQPFSESQDALLAPDYMMMEYNEMGHLIPTDNAEK</sequence>
<accession>A0A975HJC2</accession>
<dbReference type="InterPro" id="IPR051010">
    <property type="entry name" value="BCAA_transport"/>
</dbReference>
<protein>
    <submittedName>
        <fullName evidence="5">ABC transporter substrate-binding protein</fullName>
    </submittedName>
</protein>
<evidence type="ECO:0000259" key="4">
    <source>
        <dbReference type="Pfam" id="PF13458"/>
    </source>
</evidence>
<evidence type="ECO:0000256" key="2">
    <source>
        <dbReference type="ARBA" id="ARBA00022729"/>
    </source>
</evidence>
<dbReference type="InterPro" id="IPR028081">
    <property type="entry name" value="Leu-bd"/>
</dbReference>
<dbReference type="SUPFAM" id="SSF53822">
    <property type="entry name" value="Periplasmic binding protein-like I"/>
    <property type="match status" value="1"/>
</dbReference>